<dbReference type="AlphaFoldDB" id="A0AAV4RB02"/>
<name>A0AAV4RB02_CAEEX</name>
<accession>A0AAV4RB02</accession>
<gene>
    <name evidence="1" type="ORF">CEXT_778291</name>
</gene>
<dbReference type="EMBL" id="BPLR01007526">
    <property type="protein sequence ID" value="GIY17612.1"/>
    <property type="molecule type" value="Genomic_DNA"/>
</dbReference>
<protein>
    <submittedName>
        <fullName evidence="1">Uncharacterized protein</fullName>
    </submittedName>
</protein>
<organism evidence="1 2">
    <name type="scientific">Caerostris extrusa</name>
    <name type="common">Bark spider</name>
    <name type="synonym">Caerostris bankana</name>
    <dbReference type="NCBI Taxonomy" id="172846"/>
    <lineage>
        <taxon>Eukaryota</taxon>
        <taxon>Metazoa</taxon>
        <taxon>Ecdysozoa</taxon>
        <taxon>Arthropoda</taxon>
        <taxon>Chelicerata</taxon>
        <taxon>Arachnida</taxon>
        <taxon>Araneae</taxon>
        <taxon>Araneomorphae</taxon>
        <taxon>Entelegynae</taxon>
        <taxon>Araneoidea</taxon>
        <taxon>Araneidae</taxon>
        <taxon>Caerostris</taxon>
    </lineage>
</organism>
<reference evidence="1 2" key="1">
    <citation type="submission" date="2021-06" db="EMBL/GenBank/DDBJ databases">
        <title>Caerostris extrusa draft genome.</title>
        <authorList>
            <person name="Kono N."/>
            <person name="Arakawa K."/>
        </authorList>
    </citation>
    <scope>NUCLEOTIDE SEQUENCE [LARGE SCALE GENOMIC DNA]</scope>
</reference>
<evidence type="ECO:0000313" key="2">
    <source>
        <dbReference type="Proteomes" id="UP001054945"/>
    </source>
</evidence>
<keyword evidence="2" id="KW-1185">Reference proteome</keyword>
<proteinExistence type="predicted"/>
<evidence type="ECO:0000313" key="1">
    <source>
        <dbReference type="EMBL" id="GIY17612.1"/>
    </source>
</evidence>
<comment type="caution">
    <text evidence="1">The sequence shown here is derived from an EMBL/GenBank/DDBJ whole genome shotgun (WGS) entry which is preliminary data.</text>
</comment>
<sequence length="96" mass="10531">MHGSSLGNCNVLQISIMSQINAHARSPGITSESIASMACEHLSVASTGDCRNRFFFLLPLLLTCQRRLPLQTRALSEGRGRDAVTWFASSCKMARF</sequence>
<dbReference type="Proteomes" id="UP001054945">
    <property type="component" value="Unassembled WGS sequence"/>
</dbReference>